<dbReference type="InterPro" id="IPR036259">
    <property type="entry name" value="MFS_trans_sf"/>
</dbReference>
<name>A0ABP7DWN0_9ACTN</name>
<dbReference type="RefSeq" id="WP_344893064.1">
    <property type="nucleotide sequence ID" value="NZ_BAAAZP010000202.1"/>
</dbReference>
<dbReference type="Proteomes" id="UP001500902">
    <property type="component" value="Unassembled WGS sequence"/>
</dbReference>
<organism evidence="1 2">
    <name type="scientific">Nonomuraea antimicrobica</name>
    <dbReference type="NCBI Taxonomy" id="561173"/>
    <lineage>
        <taxon>Bacteria</taxon>
        <taxon>Bacillati</taxon>
        <taxon>Actinomycetota</taxon>
        <taxon>Actinomycetes</taxon>
        <taxon>Streptosporangiales</taxon>
        <taxon>Streptosporangiaceae</taxon>
        <taxon>Nonomuraea</taxon>
    </lineage>
</organism>
<evidence type="ECO:0000313" key="1">
    <source>
        <dbReference type="EMBL" id="GAA3709024.1"/>
    </source>
</evidence>
<dbReference type="SUPFAM" id="SSF103473">
    <property type="entry name" value="MFS general substrate transporter"/>
    <property type="match status" value="1"/>
</dbReference>
<accession>A0ABP7DWN0</accession>
<sequence length="62" mass="6715">MTQQPDSRRWWALTALVLTSLAVGFDVTILNLALPSMAEDLRADNAHCSGSSPSTRWCSPPA</sequence>
<proteinExistence type="predicted"/>
<gene>
    <name evidence="1" type="ORF">GCM10022224_088180</name>
</gene>
<protein>
    <recommendedName>
        <fullName evidence="3">Major facilitator superfamily (MFS) profile domain-containing protein</fullName>
    </recommendedName>
</protein>
<evidence type="ECO:0008006" key="3">
    <source>
        <dbReference type="Google" id="ProtNLM"/>
    </source>
</evidence>
<comment type="caution">
    <text evidence="1">The sequence shown here is derived from an EMBL/GenBank/DDBJ whole genome shotgun (WGS) entry which is preliminary data.</text>
</comment>
<keyword evidence="2" id="KW-1185">Reference proteome</keyword>
<dbReference type="EMBL" id="BAAAZP010000202">
    <property type="protein sequence ID" value="GAA3709024.1"/>
    <property type="molecule type" value="Genomic_DNA"/>
</dbReference>
<evidence type="ECO:0000313" key="2">
    <source>
        <dbReference type="Proteomes" id="UP001500902"/>
    </source>
</evidence>
<reference evidence="2" key="1">
    <citation type="journal article" date="2019" name="Int. J. Syst. Evol. Microbiol.">
        <title>The Global Catalogue of Microorganisms (GCM) 10K type strain sequencing project: providing services to taxonomists for standard genome sequencing and annotation.</title>
        <authorList>
            <consortium name="The Broad Institute Genomics Platform"/>
            <consortium name="The Broad Institute Genome Sequencing Center for Infectious Disease"/>
            <person name="Wu L."/>
            <person name="Ma J."/>
        </authorList>
    </citation>
    <scope>NUCLEOTIDE SEQUENCE [LARGE SCALE GENOMIC DNA]</scope>
    <source>
        <strain evidence="2">JCM 16904</strain>
    </source>
</reference>